<name>A0A2T6ZT94_TUBBO</name>
<evidence type="ECO:0000313" key="2">
    <source>
        <dbReference type="EMBL" id="PUU78708.1"/>
    </source>
</evidence>
<proteinExistence type="predicted"/>
<keyword evidence="1" id="KW-1133">Transmembrane helix</keyword>
<keyword evidence="1" id="KW-0472">Membrane</keyword>
<dbReference type="AlphaFoldDB" id="A0A2T6ZT94"/>
<reference evidence="2 3" key="1">
    <citation type="submission" date="2017-04" db="EMBL/GenBank/DDBJ databases">
        <title>Draft genome sequence of Tuber borchii Vittad., a whitish edible truffle.</title>
        <authorList>
            <consortium name="DOE Joint Genome Institute"/>
            <person name="Murat C."/>
            <person name="Kuo A."/>
            <person name="Barry K.W."/>
            <person name="Clum A."/>
            <person name="Dockter R.B."/>
            <person name="Fauchery L."/>
            <person name="Iotti M."/>
            <person name="Kohler A."/>
            <person name="Labutti K."/>
            <person name="Lindquist E.A."/>
            <person name="Lipzen A."/>
            <person name="Ohm R.A."/>
            <person name="Wang M."/>
            <person name="Grigoriev I.V."/>
            <person name="Zambonelli A."/>
            <person name="Martin F.M."/>
        </authorList>
    </citation>
    <scope>NUCLEOTIDE SEQUENCE [LARGE SCALE GENOMIC DNA]</scope>
    <source>
        <strain evidence="2 3">Tbo3840</strain>
    </source>
</reference>
<evidence type="ECO:0000256" key="1">
    <source>
        <dbReference type="SAM" id="Phobius"/>
    </source>
</evidence>
<gene>
    <name evidence="2" type="ORF">B9Z19DRAFT_41439</name>
</gene>
<dbReference type="Proteomes" id="UP000244722">
    <property type="component" value="Unassembled WGS sequence"/>
</dbReference>
<organism evidence="2 3">
    <name type="scientific">Tuber borchii</name>
    <name type="common">White truffle</name>
    <dbReference type="NCBI Taxonomy" id="42251"/>
    <lineage>
        <taxon>Eukaryota</taxon>
        <taxon>Fungi</taxon>
        <taxon>Dikarya</taxon>
        <taxon>Ascomycota</taxon>
        <taxon>Pezizomycotina</taxon>
        <taxon>Pezizomycetes</taxon>
        <taxon>Pezizales</taxon>
        <taxon>Tuberaceae</taxon>
        <taxon>Tuber</taxon>
    </lineage>
</organism>
<keyword evidence="3" id="KW-1185">Reference proteome</keyword>
<protein>
    <submittedName>
        <fullName evidence="2">Uncharacterized protein</fullName>
    </submittedName>
</protein>
<evidence type="ECO:0000313" key="3">
    <source>
        <dbReference type="Proteomes" id="UP000244722"/>
    </source>
</evidence>
<dbReference type="EMBL" id="NESQ01000109">
    <property type="protein sequence ID" value="PUU78708.1"/>
    <property type="molecule type" value="Genomic_DNA"/>
</dbReference>
<feature type="transmembrane region" description="Helical" evidence="1">
    <location>
        <begin position="33"/>
        <end position="57"/>
    </location>
</feature>
<comment type="caution">
    <text evidence="2">The sequence shown here is derived from an EMBL/GenBank/DDBJ whole genome shotgun (WGS) entry which is preliminary data.</text>
</comment>
<feature type="transmembrane region" description="Helical" evidence="1">
    <location>
        <begin position="69"/>
        <end position="92"/>
    </location>
</feature>
<sequence length="130" mass="14757">MVVWALPISTLPFFYYYYYCYLLLFTTIRPLELFFSFLPFLSVMGLDCDYYAGAGIIRQVGGGSRTREVALLFSFFPPAVWDGYFSSLLLFTGGGKKIMYDRISCHGLLGSWSAPVGGEWGVVQYIVYSR</sequence>
<feature type="transmembrane region" description="Helical" evidence="1">
    <location>
        <begin position="6"/>
        <end position="26"/>
    </location>
</feature>
<keyword evidence="1" id="KW-0812">Transmembrane</keyword>
<accession>A0A2T6ZT94</accession>